<comment type="similarity">
    <text evidence="2">Belongs to the aminoglycoside phosphotransferase family.</text>
</comment>
<dbReference type="SUPFAM" id="SSF56112">
    <property type="entry name" value="Protein kinase-like (PK-like)"/>
    <property type="match status" value="1"/>
</dbReference>
<comment type="function">
    <text evidence="7">Catalyzes the GTP-dependent phosphorylation of 5-hydroxy-L-lysine.</text>
</comment>
<dbReference type="PANTHER" id="PTHR21064">
    <property type="entry name" value="AMINOGLYCOSIDE PHOSPHOTRANSFERASE DOMAIN-CONTAINING PROTEIN-RELATED"/>
    <property type="match status" value="1"/>
</dbReference>
<evidence type="ECO:0000256" key="4">
    <source>
        <dbReference type="ARBA" id="ARBA00022679"/>
    </source>
</evidence>
<dbReference type="GO" id="GO:0047992">
    <property type="term" value="F:hydroxylysine kinase activity"/>
    <property type="evidence" value="ECO:0007669"/>
    <property type="project" value="UniProtKB-EC"/>
</dbReference>
<feature type="domain" description="Aminoglycoside phosphotransferase" evidence="10">
    <location>
        <begin position="15"/>
        <end position="95"/>
    </location>
</feature>
<dbReference type="InterPro" id="IPR050249">
    <property type="entry name" value="Pseudomonas-type_ThrB"/>
</dbReference>
<evidence type="ECO:0000256" key="5">
    <source>
        <dbReference type="ARBA" id="ARBA00022777"/>
    </source>
</evidence>
<evidence type="ECO:0000256" key="1">
    <source>
        <dbReference type="ARBA" id="ARBA00004496"/>
    </source>
</evidence>
<accession>A0A8S1J8U3</accession>
<protein>
    <recommendedName>
        <fullName evidence="9">Hydroxylysine kinase</fullName>
        <ecNumber evidence="8">2.7.1.81</ecNumber>
    </recommendedName>
</protein>
<dbReference type="Proteomes" id="UP000708148">
    <property type="component" value="Unassembled WGS sequence"/>
</dbReference>
<dbReference type="InterPro" id="IPR011009">
    <property type="entry name" value="Kinase-like_dom_sf"/>
</dbReference>
<dbReference type="EMBL" id="CAJHUC010002319">
    <property type="protein sequence ID" value="CAD7703597.1"/>
    <property type="molecule type" value="Genomic_DNA"/>
</dbReference>
<dbReference type="PANTHER" id="PTHR21064:SF1">
    <property type="entry name" value="HYDROXYLYSINE KINASE"/>
    <property type="match status" value="1"/>
</dbReference>
<comment type="caution">
    <text evidence="11">The sequence shown here is derived from an EMBL/GenBank/DDBJ whole genome shotgun (WGS) entry which is preliminary data.</text>
</comment>
<evidence type="ECO:0000256" key="3">
    <source>
        <dbReference type="ARBA" id="ARBA00022490"/>
    </source>
</evidence>
<evidence type="ECO:0000313" key="12">
    <source>
        <dbReference type="Proteomes" id="UP000708148"/>
    </source>
</evidence>
<evidence type="ECO:0000256" key="9">
    <source>
        <dbReference type="ARBA" id="ARBA00040505"/>
    </source>
</evidence>
<dbReference type="EC" id="2.7.1.81" evidence="8"/>
<sequence length="177" mass="19462">MHRSCTWSVYLEVADELANVLRHVGDTLPRQLVHTDANESNVLVDESDTQILGIIDFGEMNVGHRAMDVAHAMAYQMAFSRGDRMEPAVCILKGYLSVNPLLPTEIDVLPVMIMGRMAQSIVLGAYSAAQDPSNESYIMDGKDGMWAVVQHIREVGPGKMADMLKAAVQSENENVES</sequence>
<evidence type="ECO:0000256" key="7">
    <source>
        <dbReference type="ARBA" id="ARBA00037368"/>
    </source>
</evidence>
<name>A0A8S1J8U3_9CHLO</name>
<gene>
    <name evidence="11" type="ORF">OSTQU699_LOCUS8953</name>
</gene>
<evidence type="ECO:0000256" key="6">
    <source>
        <dbReference type="ARBA" id="ARBA00036820"/>
    </source>
</evidence>
<organism evidence="11 12">
    <name type="scientific">Ostreobium quekettii</name>
    <dbReference type="NCBI Taxonomy" id="121088"/>
    <lineage>
        <taxon>Eukaryota</taxon>
        <taxon>Viridiplantae</taxon>
        <taxon>Chlorophyta</taxon>
        <taxon>core chlorophytes</taxon>
        <taxon>Ulvophyceae</taxon>
        <taxon>TCBD clade</taxon>
        <taxon>Bryopsidales</taxon>
        <taxon>Ostreobineae</taxon>
        <taxon>Ostreobiaceae</taxon>
        <taxon>Ostreobium</taxon>
    </lineage>
</organism>
<reference evidence="11" key="1">
    <citation type="submission" date="2020-12" db="EMBL/GenBank/DDBJ databases">
        <authorList>
            <person name="Iha C."/>
        </authorList>
    </citation>
    <scope>NUCLEOTIDE SEQUENCE</scope>
</reference>
<dbReference type="Gene3D" id="3.90.1200.10">
    <property type="match status" value="1"/>
</dbReference>
<keyword evidence="3" id="KW-0963">Cytoplasm</keyword>
<proteinExistence type="inferred from homology"/>
<evidence type="ECO:0000259" key="10">
    <source>
        <dbReference type="Pfam" id="PF01636"/>
    </source>
</evidence>
<dbReference type="GO" id="GO:0005737">
    <property type="term" value="C:cytoplasm"/>
    <property type="evidence" value="ECO:0007669"/>
    <property type="project" value="UniProtKB-SubCell"/>
</dbReference>
<keyword evidence="12" id="KW-1185">Reference proteome</keyword>
<evidence type="ECO:0000256" key="2">
    <source>
        <dbReference type="ARBA" id="ARBA00006219"/>
    </source>
</evidence>
<keyword evidence="5" id="KW-0418">Kinase</keyword>
<dbReference type="Pfam" id="PF01636">
    <property type="entry name" value="APH"/>
    <property type="match status" value="1"/>
</dbReference>
<dbReference type="OrthoDB" id="9973935at2759"/>
<comment type="catalytic activity">
    <reaction evidence="6">
        <text>(5R)-5-hydroxy-L-lysine + GTP = (5R)-5-phosphooxy-L-lysine + GDP + H(+)</text>
        <dbReference type="Rhea" id="RHEA:19049"/>
        <dbReference type="ChEBI" id="CHEBI:15378"/>
        <dbReference type="ChEBI" id="CHEBI:37565"/>
        <dbReference type="ChEBI" id="CHEBI:57882"/>
        <dbReference type="ChEBI" id="CHEBI:58189"/>
        <dbReference type="ChEBI" id="CHEBI:58357"/>
        <dbReference type="EC" id="2.7.1.81"/>
    </reaction>
</comment>
<comment type="subcellular location">
    <subcellularLocation>
        <location evidence="1">Cytoplasm</location>
    </subcellularLocation>
</comment>
<dbReference type="InterPro" id="IPR002575">
    <property type="entry name" value="Aminoglycoside_PTrfase"/>
</dbReference>
<keyword evidence="4" id="KW-0808">Transferase</keyword>
<evidence type="ECO:0000256" key="8">
    <source>
        <dbReference type="ARBA" id="ARBA00038873"/>
    </source>
</evidence>
<dbReference type="AlphaFoldDB" id="A0A8S1J8U3"/>
<evidence type="ECO:0000313" key="11">
    <source>
        <dbReference type="EMBL" id="CAD7703597.1"/>
    </source>
</evidence>